<evidence type="ECO:0000313" key="1">
    <source>
        <dbReference type="EMBL" id="TGN18414.1"/>
    </source>
</evidence>
<organism evidence="1 2">
    <name type="scientific">Leptospira idonii</name>
    <dbReference type="NCBI Taxonomy" id="1193500"/>
    <lineage>
        <taxon>Bacteria</taxon>
        <taxon>Pseudomonadati</taxon>
        <taxon>Spirochaetota</taxon>
        <taxon>Spirochaetia</taxon>
        <taxon>Leptospirales</taxon>
        <taxon>Leptospiraceae</taxon>
        <taxon>Leptospira</taxon>
    </lineage>
</organism>
<sequence length="182" mass="20452">MERISLSPRFYSVGFGLFLVFSLLHCSSNAYSIKPEPTLEQVTSQSEEICIGTRFYFFSGRPCISVKGEKDNNSGQVQYYFRYEIGTFDVDLPLGVSLKVGDTWYNLKKSSTDYSNTIVVSSHLPPEVTAAIGSGKSFVVSYTNRSGTENFPLNGTQVSRLQDNLLKLQKQLESEQKMKIQK</sequence>
<accession>A0A4R9LVX7</accession>
<keyword evidence="2" id="KW-1185">Reference proteome</keyword>
<name>A0A4R9LVX7_9LEPT</name>
<reference evidence="1" key="1">
    <citation type="journal article" date="2019" name="PLoS Negl. Trop. Dis.">
        <title>Revisiting the worldwide diversity of Leptospira species in the environment.</title>
        <authorList>
            <person name="Vincent A.T."/>
            <person name="Schiettekatte O."/>
            <person name="Bourhy P."/>
            <person name="Veyrier F.J."/>
            <person name="Picardeau M."/>
        </authorList>
    </citation>
    <scope>NUCLEOTIDE SEQUENCE [LARGE SCALE GENOMIC DNA]</scope>
    <source>
        <strain evidence="1">201300427</strain>
    </source>
</reference>
<dbReference type="OrthoDB" id="343656at2"/>
<dbReference type="Proteomes" id="UP000298058">
    <property type="component" value="Unassembled WGS sequence"/>
</dbReference>
<dbReference type="RefSeq" id="WP_135761098.1">
    <property type="nucleotide sequence ID" value="NZ_RQHW01000047.1"/>
</dbReference>
<comment type="caution">
    <text evidence="1">The sequence shown here is derived from an EMBL/GenBank/DDBJ whole genome shotgun (WGS) entry which is preliminary data.</text>
</comment>
<dbReference type="AlphaFoldDB" id="A0A4R9LVX7"/>
<dbReference type="EMBL" id="RQHW01000047">
    <property type="protein sequence ID" value="TGN18414.1"/>
    <property type="molecule type" value="Genomic_DNA"/>
</dbReference>
<protein>
    <submittedName>
        <fullName evidence="1">Uncharacterized protein</fullName>
    </submittedName>
</protein>
<gene>
    <name evidence="1" type="ORF">EHS15_13530</name>
</gene>
<evidence type="ECO:0000313" key="2">
    <source>
        <dbReference type="Proteomes" id="UP000298058"/>
    </source>
</evidence>
<proteinExistence type="predicted"/>